<comment type="caution">
    <text evidence="1">The sequence shown here is derived from an EMBL/GenBank/DDBJ whole genome shotgun (WGS) entry which is preliminary data.</text>
</comment>
<dbReference type="Proteomes" id="UP000002171">
    <property type="component" value="Unassembled WGS sequence"/>
</dbReference>
<organism evidence="1 2">
    <name type="scientific">Neptuniibacter caesariensis</name>
    <dbReference type="NCBI Taxonomy" id="207954"/>
    <lineage>
        <taxon>Bacteria</taxon>
        <taxon>Pseudomonadati</taxon>
        <taxon>Pseudomonadota</taxon>
        <taxon>Gammaproteobacteria</taxon>
        <taxon>Oceanospirillales</taxon>
        <taxon>Oceanospirillaceae</taxon>
        <taxon>Neptuniibacter</taxon>
    </lineage>
</organism>
<dbReference type="EMBL" id="AAOW01000044">
    <property type="protein sequence ID" value="EAR59561.1"/>
    <property type="molecule type" value="Genomic_DNA"/>
</dbReference>
<sequence length="165" mass="18716">MLKNVIIALLMVTLSVVLYLQWCKEGFVFSGFGDYRQFDQDNYWIVAHKDKPGFAFFSRGSKLVAQLSDSDGDGVVDLLIYSTLDEDRKQRIEYEDYGMDGEMDLRTFYPEGGTGNSSYELAYLGAWYKLEGKGPNLHIKVGNQSIPVVNEEGFLSVKIRNKSVK</sequence>
<dbReference type="OrthoDB" id="10006490at2"/>
<keyword evidence="2" id="KW-1185">Reference proteome</keyword>
<accession>A0A7U8GQQ9</accession>
<dbReference type="RefSeq" id="WP_007019990.1">
    <property type="nucleotide sequence ID" value="NZ_CH724125.1"/>
</dbReference>
<reference evidence="1 2" key="1">
    <citation type="submission" date="2006-02" db="EMBL/GenBank/DDBJ databases">
        <authorList>
            <person name="Pinhassi J."/>
            <person name="Pedros-Alio C."/>
            <person name="Ferriera S."/>
            <person name="Johnson J."/>
            <person name="Kravitz S."/>
            <person name="Halpern A."/>
            <person name="Remington K."/>
            <person name="Beeson K."/>
            <person name="Tran B."/>
            <person name="Rogers Y.-H."/>
            <person name="Friedman R."/>
            <person name="Venter J.C."/>
        </authorList>
    </citation>
    <scope>NUCLEOTIDE SEQUENCE [LARGE SCALE GENOMIC DNA]</scope>
    <source>
        <strain evidence="1 2">MED92</strain>
    </source>
</reference>
<protein>
    <submittedName>
        <fullName evidence="1">Uncharacterized protein</fullName>
    </submittedName>
</protein>
<evidence type="ECO:0000313" key="2">
    <source>
        <dbReference type="Proteomes" id="UP000002171"/>
    </source>
</evidence>
<evidence type="ECO:0000313" key="1">
    <source>
        <dbReference type="EMBL" id="EAR59561.1"/>
    </source>
</evidence>
<proteinExistence type="predicted"/>
<name>A0A7U8GQQ9_NEPCE</name>
<dbReference type="AlphaFoldDB" id="A0A7U8GQQ9"/>
<gene>
    <name evidence="1" type="ORF">MED92_11609</name>
</gene>